<dbReference type="RefSeq" id="WP_235066169.1">
    <property type="nucleotide sequence ID" value="NZ_JAKFGM010000001.1"/>
</dbReference>
<dbReference type="PANTHER" id="PTHR37941:SF1">
    <property type="entry name" value="FUMARASE E-RELATED"/>
    <property type="match status" value="1"/>
</dbReference>
<dbReference type="EMBL" id="JAKFGM010000001">
    <property type="protein sequence ID" value="MCF2513665.1"/>
    <property type="molecule type" value="Genomic_DNA"/>
</dbReference>
<dbReference type="SUPFAM" id="SSF158668">
    <property type="entry name" value="MtlR-like"/>
    <property type="match status" value="1"/>
</dbReference>
<evidence type="ECO:0000313" key="2">
    <source>
        <dbReference type="Proteomes" id="UP001139410"/>
    </source>
</evidence>
<dbReference type="PANTHER" id="PTHR37941">
    <property type="entry name" value="FUMARASE E-RELATED"/>
    <property type="match status" value="1"/>
</dbReference>
<evidence type="ECO:0000313" key="1">
    <source>
        <dbReference type="EMBL" id="MCF2513665.1"/>
    </source>
</evidence>
<evidence type="ECO:0008006" key="3">
    <source>
        <dbReference type="Google" id="ProtNLM"/>
    </source>
</evidence>
<accession>A0A9X1QID0</accession>
<proteinExistence type="predicted"/>
<sequence length="180" mass="19655">MTFEDLARMVPSAEILDQYFQHIDHESDRGAAVMVAALVERALENHLRSKLHDPGDGTQDKWFCGINAPFRTFSAKISLGRALEILDADVEAMLVRIKNIRNLFAHGMIPLDFTNPTIAAECSHLVPKPVVGLGIPMRMAFATSCITIARLLGMTELFRSNLGDTAGNGQGPLQKAPTPS</sequence>
<dbReference type="InterPro" id="IPR038026">
    <property type="entry name" value="MtlR-like_sf"/>
</dbReference>
<dbReference type="Gene3D" id="1.20.120.330">
    <property type="entry name" value="Nucleotidyltransferases domain 2"/>
    <property type="match status" value="1"/>
</dbReference>
<organism evidence="1 2">
    <name type="scientific">Sphingomonas cremea</name>
    <dbReference type="NCBI Taxonomy" id="2904799"/>
    <lineage>
        <taxon>Bacteria</taxon>
        <taxon>Pseudomonadati</taxon>
        <taxon>Pseudomonadota</taxon>
        <taxon>Alphaproteobacteria</taxon>
        <taxon>Sphingomonadales</taxon>
        <taxon>Sphingomonadaceae</taxon>
        <taxon>Sphingomonas</taxon>
    </lineage>
</organism>
<name>A0A9X1QID0_9SPHN</name>
<comment type="caution">
    <text evidence="1">The sequence shown here is derived from an EMBL/GenBank/DDBJ whole genome shotgun (WGS) entry which is preliminary data.</text>
</comment>
<dbReference type="Proteomes" id="UP001139410">
    <property type="component" value="Unassembled WGS sequence"/>
</dbReference>
<keyword evidence="2" id="KW-1185">Reference proteome</keyword>
<protein>
    <recommendedName>
        <fullName evidence="3">DUF4145 domain-containing protein</fullName>
    </recommendedName>
</protein>
<dbReference type="GO" id="GO:0045892">
    <property type="term" value="P:negative regulation of DNA-templated transcription"/>
    <property type="evidence" value="ECO:0007669"/>
    <property type="project" value="TreeGrafter"/>
</dbReference>
<dbReference type="InterPro" id="IPR007761">
    <property type="entry name" value="MtlR-like"/>
</dbReference>
<reference evidence="1" key="1">
    <citation type="submission" date="2022-01" db="EMBL/GenBank/DDBJ databases">
        <authorList>
            <person name="Jo J.-H."/>
            <person name="Im W.-T."/>
        </authorList>
    </citation>
    <scope>NUCLEOTIDE SEQUENCE</scope>
    <source>
        <strain evidence="1">G124</strain>
    </source>
</reference>
<dbReference type="AlphaFoldDB" id="A0A9X1QID0"/>
<gene>
    <name evidence="1" type="ORF">LVY65_01100</name>
</gene>